<feature type="compositionally biased region" description="Basic and acidic residues" evidence="1">
    <location>
        <begin position="70"/>
        <end position="81"/>
    </location>
</feature>
<dbReference type="Pfam" id="PF05052">
    <property type="entry name" value="MerE"/>
    <property type="match status" value="1"/>
</dbReference>
<keyword evidence="2" id="KW-1133">Transmembrane helix</keyword>
<gene>
    <name evidence="3" type="ORF">ACFQ3N_00645</name>
</gene>
<evidence type="ECO:0008006" key="5">
    <source>
        <dbReference type="Google" id="ProtNLM"/>
    </source>
</evidence>
<feature type="region of interest" description="Disordered" evidence="1">
    <location>
        <begin position="70"/>
        <end position="92"/>
    </location>
</feature>
<keyword evidence="4" id="KW-1185">Reference proteome</keyword>
<name>A0ABW3LG87_9BACI</name>
<feature type="transmembrane region" description="Helical" evidence="2">
    <location>
        <begin position="12"/>
        <end position="38"/>
    </location>
</feature>
<feature type="transmembrane region" description="Helical" evidence="2">
    <location>
        <begin position="44"/>
        <end position="61"/>
    </location>
</feature>
<dbReference type="RefSeq" id="WP_390358563.1">
    <property type="nucleotide sequence ID" value="NZ_JBHTKJ010000001.1"/>
</dbReference>
<dbReference type="InterPro" id="IPR007746">
    <property type="entry name" value="MerE"/>
</dbReference>
<protein>
    <recommendedName>
        <fullName evidence="5">Transporter</fullName>
    </recommendedName>
</protein>
<evidence type="ECO:0000256" key="2">
    <source>
        <dbReference type="SAM" id="Phobius"/>
    </source>
</evidence>
<proteinExistence type="predicted"/>
<evidence type="ECO:0000256" key="1">
    <source>
        <dbReference type="SAM" id="MobiDB-lite"/>
    </source>
</evidence>
<comment type="caution">
    <text evidence="3">The sequence shown here is derived from an EMBL/GenBank/DDBJ whole genome shotgun (WGS) entry which is preliminary data.</text>
</comment>
<evidence type="ECO:0000313" key="3">
    <source>
        <dbReference type="EMBL" id="MFD1036935.1"/>
    </source>
</evidence>
<sequence length="92" mass="10274">MKNTAKGIGWGALALITCPCHLVLILPLLAGTALGGYLAEYQTITWVVLGLLFIYSFYMAWKKLDHSDNEHTKKEDKKKSSLDCCSPQPFKK</sequence>
<keyword evidence="2" id="KW-0812">Transmembrane</keyword>
<accession>A0ABW3LG87</accession>
<evidence type="ECO:0000313" key="4">
    <source>
        <dbReference type="Proteomes" id="UP001597040"/>
    </source>
</evidence>
<dbReference type="Proteomes" id="UP001597040">
    <property type="component" value="Unassembled WGS sequence"/>
</dbReference>
<keyword evidence="2" id="KW-0472">Membrane</keyword>
<dbReference type="EMBL" id="JBHTKJ010000001">
    <property type="protein sequence ID" value="MFD1036935.1"/>
    <property type="molecule type" value="Genomic_DNA"/>
</dbReference>
<reference evidence="4" key="1">
    <citation type="journal article" date="2019" name="Int. J. Syst. Evol. Microbiol.">
        <title>The Global Catalogue of Microorganisms (GCM) 10K type strain sequencing project: providing services to taxonomists for standard genome sequencing and annotation.</title>
        <authorList>
            <consortium name="The Broad Institute Genomics Platform"/>
            <consortium name="The Broad Institute Genome Sequencing Center for Infectious Disease"/>
            <person name="Wu L."/>
            <person name="Ma J."/>
        </authorList>
    </citation>
    <scope>NUCLEOTIDE SEQUENCE [LARGE SCALE GENOMIC DNA]</scope>
    <source>
        <strain evidence="4">CCUG 56754</strain>
    </source>
</reference>
<organism evidence="3 4">
    <name type="scientific">Virgibacillus byunsanensis</name>
    <dbReference type="NCBI Taxonomy" id="570945"/>
    <lineage>
        <taxon>Bacteria</taxon>
        <taxon>Bacillati</taxon>
        <taxon>Bacillota</taxon>
        <taxon>Bacilli</taxon>
        <taxon>Bacillales</taxon>
        <taxon>Bacillaceae</taxon>
        <taxon>Virgibacillus</taxon>
    </lineage>
</organism>